<dbReference type="CDD" id="cd06746">
    <property type="entry name" value="PDZ_SHANK1_3-like"/>
    <property type="match status" value="1"/>
</dbReference>
<organism evidence="7 8">
    <name type="scientific">Photinus pyralis</name>
    <name type="common">Common eastern firefly</name>
    <name type="synonym">Lampyris pyralis</name>
    <dbReference type="NCBI Taxonomy" id="7054"/>
    <lineage>
        <taxon>Eukaryota</taxon>
        <taxon>Metazoa</taxon>
        <taxon>Ecdysozoa</taxon>
        <taxon>Arthropoda</taxon>
        <taxon>Hexapoda</taxon>
        <taxon>Insecta</taxon>
        <taxon>Pterygota</taxon>
        <taxon>Neoptera</taxon>
        <taxon>Endopterygota</taxon>
        <taxon>Coleoptera</taxon>
        <taxon>Polyphaga</taxon>
        <taxon>Elateriformia</taxon>
        <taxon>Elateroidea</taxon>
        <taxon>Lampyridae</taxon>
        <taxon>Lampyrinae</taxon>
        <taxon>Photinus</taxon>
    </lineage>
</organism>
<feature type="region of interest" description="Disordered" evidence="4">
    <location>
        <begin position="1196"/>
        <end position="1248"/>
    </location>
</feature>
<dbReference type="InterPro" id="IPR001478">
    <property type="entry name" value="PDZ"/>
</dbReference>
<feature type="region of interest" description="Disordered" evidence="4">
    <location>
        <begin position="1547"/>
        <end position="1625"/>
    </location>
</feature>
<dbReference type="Pfam" id="PF07653">
    <property type="entry name" value="SH3_2"/>
    <property type="match status" value="1"/>
</dbReference>
<evidence type="ECO:0000259" key="5">
    <source>
        <dbReference type="PROSITE" id="PS50002"/>
    </source>
</evidence>
<name>A0A5N4AR08_PHOPY</name>
<feature type="repeat" description="ANK" evidence="2">
    <location>
        <begin position="733"/>
        <end position="765"/>
    </location>
</feature>
<feature type="compositionally biased region" description="Low complexity" evidence="4">
    <location>
        <begin position="983"/>
        <end position="997"/>
    </location>
</feature>
<evidence type="ECO:0000259" key="6">
    <source>
        <dbReference type="PROSITE" id="PS50106"/>
    </source>
</evidence>
<dbReference type="Proteomes" id="UP000327044">
    <property type="component" value="Unassembled WGS sequence"/>
</dbReference>
<dbReference type="InterPro" id="IPR051569">
    <property type="entry name" value="SHANK"/>
</dbReference>
<dbReference type="PROSITE" id="PS50106">
    <property type="entry name" value="PDZ"/>
    <property type="match status" value="1"/>
</dbReference>
<keyword evidence="8" id="KW-1185">Reference proteome</keyword>
<comment type="caution">
    <text evidence="7">The sequence shown here is derived from an EMBL/GenBank/DDBJ whole genome shotgun (WGS) entry which is preliminary data.</text>
</comment>
<feature type="repeat" description="ANK" evidence="2">
    <location>
        <begin position="700"/>
        <end position="732"/>
    </location>
</feature>
<dbReference type="GO" id="GO:0030160">
    <property type="term" value="F:synaptic receptor adaptor activity"/>
    <property type="evidence" value="ECO:0007669"/>
    <property type="project" value="TreeGrafter"/>
</dbReference>
<dbReference type="CDD" id="cd17091">
    <property type="entry name" value="FERM_F0_SHANK"/>
    <property type="match status" value="1"/>
</dbReference>
<dbReference type="Pfam" id="PF00595">
    <property type="entry name" value="PDZ"/>
    <property type="match status" value="1"/>
</dbReference>
<dbReference type="FunFam" id="1.25.40.20:FF:000337">
    <property type="entry name" value="AF4/FMR2 family member 4 isoform X1"/>
    <property type="match status" value="1"/>
</dbReference>
<dbReference type="SMART" id="SM00228">
    <property type="entry name" value="PDZ"/>
    <property type="match status" value="1"/>
</dbReference>
<feature type="compositionally biased region" description="Polar residues" evidence="4">
    <location>
        <begin position="1266"/>
        <end position="1287"/>
    </location>
</feature>
<dbReference type="GO" id="GO:0043197">
    <property type="term" value="C:dendritic spine"/>
    <property type="evidence" value="ECO:0007669"/>
    <property type="project" value="TreeGrafter"/>
</dbReference>
<dbReference type="GO" id="GO:0014069">
    <property type="term" value="C:postsynaptic density"/>
    <property type="evidence" value="ECO:0007669"/>
    <property type="project" value="TreeGrafter"/>
</dbReference>
<dbReference type="InterPro" id="IPR002110">
    <property type="entry name" value="Ankyrin_rpt"/>
</dbReference>
<keyword evidence="1 3" id="KW-0728">SH3 domain</keyword>
<dbReference type="PROSITE" id="PS50297">
    <property type="entry name" value="ANK_REP_REGION"/>
    <property type="match status" value="2"/>
</dbReference>
<feature type="compositionally biased region" description="Basic and acidic residues" evidence="4">
    <location>
        <begin position="1"/>
        <end position="11"/>
    </location>
</feature>
<dbReference type="Gene3D" id="1.25.40.20">
    <property type="entry name" value="Ankyrin repeat-containing domain"/>
    <property type="match status" value="2"/>
</dbReference>
<accession>A0A5N4AR08</accession>
<feature type="region of interest" description="Disordered" evidence="4">
    <location>
        <begin position="979"/>
        <end position="998"/>
    </location>
</feature>
<dbReference type="InterPro" id="IPR001452">
    <property type="entry name" value="SH3_domain"/>
</dbReference>
<dbReference type="Gene3D" id="2.30.30.40">
    <property type="entry name" value="SH3 Domains"/>
    <property type="match status" value="1"/>
</dbReference>
<proteinExistence type="predicted"/>
<feature type="compositionally biased region" description="Polar residues" evidence="4">
    <location>
        <begin position="1491"/>
        <end position="1506"/>
    </location>
</feature>
<feature type="compositionally biased region" description="Basic residues" evidence="4">
    <location>
        <begin position="1435"/>
        <end position="1445"/>
    </location>
</feature>
<dbReference type="Pfam" id="PF12796">
    <property type="entry name" value="Ank_2"/>
    <property type="match status" value="2"/>
</dbReference>
<dbReference type="GO" id="GO:0035255">
    <property type="term" value="F:ionotropic glutamate receptor binding"/>
    <property type="evidence" value="ECO:0007669"/>
    <property type="project" value="TreeGrafter"/>
</dbReference>
<feature type="domain" description="PDZ" evidence="6">
    <location>
        <begin position="1027"/>
        <end position="1120"/>
    </location>
</feature>
<keyword evidence="2" id="KW-0040">ANK repeat</keyword>
<dbReference type="FunCoup" id="A0A5N4AR08">
    <property type="interactions" value="15"/>
</dbReference>
<feature type="region of interest" description="Disordered" evidence="4">
    <location>
        <begin position="834"/>
        <end position="855"/>
    </location>
</feature>
<dbReference type="Gene3D" id="2.30.42.10">
    <property type="match status" value="1"/>
</dbReference>
<dbReference type="InterPro" id="IPR036028">
    <property type="entry name" value="SH3-like_dom_sf"/>
</dbReference>
<evidence type="ECO:0000256" key="3">
    <source>
        <dbReference type="PROSITE-ProRule" id="PRU00192"/>
    </source>
</evidence>
<sequence>MREHAAERIKDVQQTQKRQFDKKRKAPNVYHKGDMVLVEKHEASTGTSRKLLPKYSGPMVVKEVLPNDRYIITDMEGSLRTQKRSTYERVVAVDKLKRWVPPGALSDATDTFLKVQHNCNISLRTLKRRLKNLKLFRKKGYSPINQVATYLFKDTVRQETIRRLLKSIDPVGVEIRTRRRLRRRQYNNKGPNYLWHVDSYDKLKPFGIGINGCIDGFSRHIMWMKAGRTNNNPRVIGGYFVDTIQKIGGIPLTIRADMGTENRHIEQMQVFFRRDTGINIHRPAFLYGKSTANQKIECWWGILRKHNAEFWMNLFKKIQDDGYFNGSYLEKALIQFCFLRIIQSELNSVVLEWNSHNISSSKNSILPRGKPLIMYHIPEIYRSNDYLISVEFDDLEIAREECVFLDQECPCDKNVFELCNILLNEAAVENIPSDPYNAIDVCEEIVKEMEDDGERGPDEGFLLVRIHVPELNVQKCLQFPRDQLVWDVKQQCLAALPKELKESFNYGLFCPPENGRAGKFLDEERRLGDYPFSGPVGYLELKYKRRVYKMMNLDEKQLKNIHTRTNLRRFLDYVSNGQVEKITKMCSKGLDPNFHCQDSGETPLTIATGTKQPAKVLIALVNGGALLDYRTRDGATALHRAVEHKTLEAMKTLLELGASPNYKDGKGLTPLYLTITHNVDSQFTETLLHDHATIGAQDLQGWQEVHQACRTGLLQHLEHLLFYGADMNTRNASGNTPLHVCAVNNQESCARQLLFRGADRQALNYANQTPYQVAVIAGNMELAEMIQNFRAEDVVPFRGPPSYNPKRRSAVGWLPRAPSMSCLALPPSPCPSDRSSVPFSSASSSLSEGSVPAGHETDTASIVTVLALGVTEKNLGDTSDIISDSSGVGTANSDTTNCSLSMPGAIVVCIESYCSNLDGHLNIREGDIIEITGSSDDGYLEGTIRTGGGGKSGLFPQHCVQEVRLRHHNIPAPMMIVARDSKPTPSIPTSSSGGSRVVGRRETSAKYFATAPRLKKICTGLPAEPRTVILHKGRKGFGFILRGAKATSPLMELTPSEKFPALQYLDDVDPGGVADRAGLRKGDFLLEINNEDVSSASHEHVVDLIRKSGDLVSMTVVSLGTTQMTSMLPSSKSTVALPGGTMEVPINRQCATLPRKMNYQSGNYGNISRAIHAPLPPRRDPKTTLTVGRARAKSMVAGLEAGGEKEDNDDMTKSSSAESIHQLTPNNSTSSQPRTASIRQRPTSSRITTAELQELFQRQRGESGSLMCSSHFQSNSNAPGSPAKSSSSRVYASVAEMKRSKSKSAKVRFSQLFNVGSELRRNFHSTPDLANQEIFLSNGFSFKGHRSQEDVTVHGANRNTLPPPNHPPPPPPIGQLIKVDISRGLSSEYNNLTNKDIGEEGVASSFRPTTSAKLYASPEDMKTVGYRSRSLPSHSSRKQVRKSHSMRTSSTFKPVNTSTLPGKNSNPYAQPIRASRSHSTAGTRERKKRLVSNSHPNNMVILSQTGAPPPIPEPDYSCSGSEGESEEEHKSLNKLSNRLAAVQLHPVENSGNSNTSGSSSGSSSVPHSFSVEEIQRGRTMLKSSKSYPDDFLKKTRDSIVEDADNSSSGVSSDQDVPIGPLDYTDKISHEHSSMTLPSPKTQRQLTGLSRNAVSLAQLPPPIEADSDEKEEFCLPPPPEFDMKAGVSHAAPDTVLAPPPQFSDNRQMAKVRIVGAVPKGAVPQTKLKQGRLHSQ</sequence>
<dbReference type="SUPFAM" id="SSF50044">
    <property type="entry name" value="SH3-domain"/>
    <property type="match status" value="1"/>
</dbReference>
<feature type="region of interest" description="Disordered" evidence="4">
    <location>
        <begin position="1260"/>
        <end position="1287"/>
    </location>
</feature>
<evidence type="ECO:0000313" key="7">
    <source>
        <dbReference type="EMBL" id="KAB0799782.1"/>
    </source>
</evidence>
<evidence type="ECO:0000256" key="2">
    <source>
        <dbReference type="PROSITE-ProRule" id="PRU00023"/>
    </source>
</evidence>
<feature type="compositionally biased region" description="Low complexity" evidence="4">
    <location>
        <begin position="1549"/>
        <end position="1564"/>
    </location>
</feature>
<dbReference type="FunFam" id="1.25.40.20:FF:000715">
    <property type="entry name" value="SH3 and multiple ankyrin repeat domains protein"/>
    <property type="match status" value="1"/>
</dbReference>
<protein>
    <recommendedName>
        <fullName evidence="9">SH3 and multiple ankyrin repeat domains protein 3</fullName>
    </recommendedName>
</protein>
<dbReference type="GO" id="GO:0045211">
    <property type="term" value="C:postsynaptic membrane"/>
    <property type="evidence" value="ECO:0007669"/>
    <property type="project" value="TreeGrafter"/>
</dbReference>
<feature type="repeat" description="ANK" evidence="2">
    <location>
        <begin position="633"/>
        <end position="665"/>
    </location>
</feature>
<gene>
    <name evidence="7" type="ORF">PPYR_07662</name>
</gene>
<dbReference type="FunFam" id="3.10.20.90:FF:000029">
    <property type="entry name" value="SH3 and multiple ankyrin repeat domains protein 1"/>
    <property type="match status" value="1"/>
</dbReference>
<dbReference type="Gene3D" id="3.10.20.90">
    <property type="entry name" value="Phosphatidylinositol 3-kinase Catalytic Subunit, Chain A, domain 1"/>
    <property type="match status" value="1"/>
</dbReference>
<feature type="region of interest" description="Disordered" evidence="4">
    <location>
        <begin position="1170"/>
        <end position="1189"/>
    </location>
</feature>
<feature type="region of interest" description="Disordered" evidence="4">
    <location>
        <begin position="1413"/>
        <end position="1532"/>
    </location>
</feature>
<evidence type="ECO:0000256" key="4">
    <source>
        <dbReference type="SAM" id="MobiDB-lite"/>
    </source>
</evidence>
<dbReference type="EMBL" id="VVIM01000005">
    <property type="protein sequence ID" value="KAB0799782.1"/>
    <property type="molecule type" value="Genomic_DNA"/>
</dbReference>
<feature type="region of interest" description="Disordered" evidence="4">
    <location>
        <begin position="1659"/>
        <end position="1684"/>
    </location>
</feature>
<dbReference type="PROSITE" id="PS50002">
    <property type="entry name" value="SH3"/>
    <property type="match status" value="1"/>
</dbReference>
<reference evidence="7 8" key="1">
    <citation type="journal article" date="2018" name="Elife">
        <title>Firefly genomes illuminate parallel origins of bioluminescence in beetles.</title>
        <authorList>
            <person name="Fallon T.R."/>
            <person name="Lower S.E."/>
            <person name="Chang C.H."/>
            <person name="Bessho-Uehara M."/>
            <person name="Martin G.J."/>
            <person name="Bewick A.J."/>
            <person name="Behringer M."/>
            <person name="Debat H.J."/>
            <person name="Wong I."/>
            <person name="Day J.C."/>
            <person name="Suvorov A."/>
            <person name="Silva C.J."/>
            <person name="Stanger-Hall K.F."/>
            <person name="Hall D.W."/>
            <person name="Schmitz R.J."/>
            <person name="Nelson D.R."/>
            <person name="Lewis S.M."/>
            <person name="Shigenobu S."/>
            <person name="Bybee S.M."/>
            <person name="Larracuente A.M."/>
            <person name="Oba Y."/>
            <person name="Weng J.K."/>
        </authorList>
    </citation>
    <scope>NUCLEOTIDE SEQUENCE [LARGE SCALE GENOMIC DNA]</scope>
    <source>
        <strain evidence="7">1611_PpyrPB1</strain>
        <tissue evidence="7">Whole body</tissue>
    </source>
</reference>
<dbReference type="SUPFAM" id="SSF48403">
    <property type="entry name" value="Ankyrin repeat"/>
    <property type="match status" value="1"/>
</dbReference>
<dbReference type="SUPFAM" id="SSF50156">
    <property type="entry name" value="PDZ domain-like"/>
    <property type="match status" value="1"/>
</dbReference>
<dbReference type="InterPro" id="IPR036770">
    <property type="entry name" value="Ankyrin_rpt-contain_sf"/>
</dbReference>
<evidence type="ECO:0000256" key="1">
    <source>
        <dbReference type="ARBA" id="ARBA00022443"/>
    </source>
</evidence>
<dbReference type="InterPro" id="IPR058913">
    <property type="entry name" value="Integrase_dom_put"/>
</dbReference>
<evidence type="ECO:0000313" key="8">
    <source>
        <dbReference type="Proteomes" id="UP000327044"/>
    </source>
</evidence>
<evidence type="ECO:0008006" key="9">
    <source>
        <dbReference type="Google" id="ProtNLM"/>
    </source>
</evidence>
<dbReference type="SMART" id="SM00248">
    <property type="entry name" value="ANK"/>
    <property type="match status" value="6"/>
</dbReference>
<dbReference type="PANTHER" id="PTHR24135">
    <property type="entry name" value="SH3 AND MULTIPLE ANKYRIN REPEAT DOMAINS PROTEIN"/>
    <property type="match status" value="1"/>
</dbReference>
<feature type="domain" description="SH3" evidence="5">
    <location>
        <begin position="902"/>
        <end position="965"/>
    </location>
</feature>
<dbReference type="FunFam" id="2.30.42.10:FF:000018">
    <property type="entry name" value="SH3 and multiple ankyrin repeat domains protein 2"/>
    <property type="match status" value="1"/>
</dbReference>
<feature type="compositionally biased region" description="Polar residues" evidence="4">
    <location>
        <begin position="1605"/>
        <end position="1614"/>
    </location>
</feature>
<dbReference type="InParanoid" id="A0A5N4AR08"/>
<feature type="compositionally biased region" description="Low complexity" evidence="4">
    <location>
        <begin position="834"/>
        <end position="850"/>
    </location>
</feature>
<dbReference type="Pfam" id="PF24764">
    <property type="entry name" value="rva_4"/>
    <property type="match status" value="1"/>
</dbReference>
<dbReference type="InterPro" id="IPR036034">
    <property type="entry name" value="PDZ_sf"/>
</dbReference>
<feature type="compositionally biased region" description="Polar residues" evidence="4">
    <location>
        <begin position="1446"/>
        <end position="1468"/>
    </location>
</feature>
<dbReference type="PANTHER" id="PTHR24135:SF28">
    <property type="entry name" value="LD13733P"/>
    <property type="match status" value="1"/>
</dbReference>
<dbReference type="SMART" id="SM00326">
    <property type="entry name" value="SH3"/>
    <property type="match status" value="1"/>
</dbReference>
<feature type="compositionally biased region" description="Polar residues" evidence="4">
    <location>
        <begin position="1213"/>
        <end position="1248"/>
    </location>
</feature>
<feature type="compositionally biased region" description="Basic and acidic residues" evidence="4">
    <location>
        <begin position="1587"/>
        <end position="1599"/>
    </location>
</feature>
<feature type="region of interest" description="Disordered" evidence="4">
    <location>
        <begin position="1"/>
        <end position="26"/>
    </location>
</feature>
<dbReference type="PROSITE" id="PS50088">
    <property type="entry name" value="ANK_REPEAT"/>
    <property type="match status" value="3"/>
</dbReference>